<dbReference type="InterPro" id="IPR036291">
    <property type="entry name" value="NAD(P)-bd_dom_sf"/>
</dbReference>
<feature type="domain" description="D-isomer specific 2-hydroxyacid dehydrogenase catalytic" evidence="4">
    <location>
        <begin position="17"/>
        <end position="315"/>
    </location>
</feature>
<gene>
    <name evidence="6" type="ORF">PV327_005331</name>
</gene>
<keyword evidence="1 3" id="KW-0560">Oxidoreductase</keyword>
<dbReference type="Gene3D" id="3.40.50.720">
    <property type="entry name" value="NAD(P)-binding Rossmann-like Domain"/>
    <property type="match status" value="2"/>
</dbReference>
<dbReference type="Pfam" id="PF00389">
    <property type="entry name" value="2-Hacid_dh"/>
    <property type="match status" value="1"/>
</dbReference>
<dbReference type="InterPro" id="IPR006140">
    <property type="entry name" value="D-isomer_DH_NAD-bd"/>
</dbReference>
<accession>A0AA39G1G4</accession>
<reference evidence="6" key="1">
    <citation type="journal article" date="2023" name="bioRxiv">
        <title>Scaffold-level genome assemblies of two parasitoid biocontrol wasps reveal the parthenogenesis mechanism and an associated novel virus.</title>
        <authorList>
            <person name="Inwood S."/>
            <person name="Skelly J."/>
            <person name="Guhlin J."/>
            <person name="Harrop T."/>
            <person name="Goldson S."/>
            <person name="Dearden P."/>
        </authorList>
    </citation>
    <scope>NUCLEOTIDE SEQUENCE</scope>
    <source>
        <strain evidence="6">Lincoln</strain>
        <tissue evidence="6">Whole body</tissue>
    </source>
</reference>
<evidence type="ECO:0000259" key="5">
    <source>
        <dbReference type="Pfam" id="PF02826"/>
    </source>
</evidence>
<dbReference type="GO" id="GO:0008465">
    <property type="term" value="F:hydroxypyruvate reductase (NADH) activity"/>
    <property type="evidence" value="ECO:0007669"/>
    <property type="project" value="TreeGrafter"/>
</dbReference>
<dbReference type="Proteomes" id="UP001168972">
    <property type="component" value="Unassembled WGS sequence"/>
</dbReference>
<dbReference type="AlphaFoldDB" id="A0AA39G1G4"/>
<dbReference type="PANTHER" id="PTHR10996">
    <property type="entry name" value="2-HYDROXYACID DEHYDROGENASE-RELATED"/>
    <property type="match status" value="1"/>
</dbReference>
<organism evidence="6 7">
    <name type="scientific">Microctonus hyperodae</name>
    <name type="common">Parasitoid wasp</name>
    <dbReference type="NCBI Taxonomy" id="165561"/>
    <lineage>
        <taxon>Eukaryota</taxon>
        <taxon>Metazoa</taxon>
        <taxon>Ecdysozoa</taxon>
        <taxon>Arthropoda</taxon>
        <taxon>Hexapoda</taxon>
        <taxon>Insecta</taxon>
        <taxon>Pterygota</taxon>
        <taxon>Neoptera</taxon>
        <taxon>Endopterygota</taxon>
        <taxon>Hymenoptera</taxon>
        <taxon>Apocrita</taxon>
        <taxon>Ichneumonoidea</taxon>
        <taxon>Braconidae</taxon>
        <taxon>Euphorinae</taxon>
        <taxon>Microctonus</taxon>
    </lineage>
</organism>
<dbReference type="GO" id="GO:0005829">
    <property type="term" value="C:cytosol"/>
    <property type="evidence" value="ECO:0007669"/>
    <property type="project" value="TreeGrafter"/>
</dbReference>
<dbReference type="Pfam" id="PF02826">
    <property type="entry name" value="2-Hacid_dh_C"/>
    <property type="match status" value="1"/>
</dbReference>
<dbReference type="CDD" id="cd05301">
    <property type="entry name" value="GDH"/>
    <property type="match status" value="1"/>
</dbReference>
<dbReference type="InterPro" id="IPR006139">
    <property type="entry name" value="D-isomer_2_OHA_DH_cat_dom"/>
</dbReference>
<dbReference type="SUPFAM" id="SSF52283">
    <property type="entry name" value="Formate/glycerate dehydrogenase catalytic domain-like"/>
    <property type="match status" value="1"/>
</dbReference>
<evidence type="ECO:0000256" key="1">
    <source>
        <dbReference type="ARBA" id="ARBA00023002"/>
    </source>
</evidence>
<dbReference type="GO" id="GO:0030267">
    <property type="term" value="F:glyoxylate reductase (NADPH) activity"/>
    <property type="evidence" value="ECO:0007669"/>
    <property type="project" value="TreeGrafter"/>
</dbReference>
<feature type="domain" description="D-isomer specific 2-hydroxyacid dehydrogenase NAD-binding" evidence="5">
    <location>
        <begin position="112"/>
        <end position="288"/>
    </location>
</feature>
<dbReference type="EMBL" id="JAQQBR010000003">
    <property type="protein sequence ID" value="KAK0179593.1"/>
    <property type="molecule type" value="Genomic_DNA"/>
</dbReference>
<proteinExistence type="inferred from homology"/>
<comment type="similarity">
    <text evidence="3">Belongs to the D-isomer specific 2-hydroxyacid dehydrogenase family.</text>
</comment>
<protein>
    <recommendedName>
        <fullName evidence="2">Glyoxylate reductase/hydroxypyruvate reductase</fullName>
    </recommendedName>
</protein>
<evidence type="ECO:0000313" key="6">
    <source>
        <dbReference type="EMBL" id="KAK0179593.1"/>
    </source>
</evidence>
<evidence type="ECO:0000313" key="7">
    <source>
        <dbReference type="Proteomes" id="UP001168972"/>
    </source>
</evidence>
<dbReference type="FunFam" id="3.40.50.720:FF:000026">
    <property type="entry name" value="Glyoxylate/hydroxypyruvate reductase B"/>
    <property type="match status" value="1"/>
</dbReference>
<sequence length="319" mass="34562">MSKWKVLVTRHDTPLTGLKLLESRCDVTILSGEAPTRADLIQAIPGHDAIFLSDHSHVNAELLDVAGDKLKVVSTMSAGYEHLDVAEIKRRGIKVGHTPVVLSAAVAEVAILLLLNATRRAHEGRLLLEDGKFQPKPTTLLGNDIRGSTVGIVGLGSIGVEIVKRLISFQVERFVYTGHARKKIGDDLGAKFVTLDELLKMSDFVVVATPLTNETHGLFDDAAFDKMKKTAVFVNIGRGPVVKTDALLRALKEKKIFAAGLDVVDPEPLPKGHELFTLPNFEILPHLGSSTVKTRNDMATVAAQNIINALDGKPLVYPL</sequence>
<dbReference type="GO" id="GO:0051287">
    <property type="term" value="F:NAD binding"/>
    <property type="evidence" value="ECO:0007669"/>
    <property type="project" value="InterPro"/>
</dbReference>
<dbReference type="PANTHER" id="PTHR10996:SF119">
    <property type="entry name" value="FI03731P-RELATED"/>
    <property type="match status" value="1"/>
</dbReference>
<dbReference type="InterPro" id="IPR050223">
    <property type="entry name" value="D-isomer_2-hydroxyacid_DH"/>
</dbReference>
<evidence type="ECO:0000259" key="4">
    <source>
        <dbReference type="Pfam" id="PF00389"/>
    </source>
</evidence>
<reference evidence="6" key="2">
    <citation type="submission" date="2023-03" db="EMBL/GenBank/DDBJ databases">
        <authorList>
            <person name="Inwood S.N."/>
            <person name="Skelly J.G."/>
            <person name="Guhlin J."/>
            <person name="Harrop T.W.R."/>
            <person name="Goldson S.G."/>
            <person name="Dearden P.K."/>
        </authorList>
    </citation>
    <scope>NUCLEOTIDE SEQUENCE</scope>
    <source>
        <strain evidence="6">Lincoln</strain>
        <tissue evidence="6">Whole body</tissue>
    </source>
</reference>
<comment type="caution">
    <text evidence="6">The sequence shown here is derived from an EMBL/GenBank/DDBJ whole genome shotgun (WGS) entry which is preliminary data.</text>
</comment>
<evidence type="ECO:0000256" key="2">
    <source>
        <dbReference type="ARBA" id="ARBA00073306"/>
    </source>
</evidence>
<name>A0AA39G1G4_MICHY</name>
<keyword evidence="7" id="KW-1185">Reference proteome</keyword>
<dbReference type="SUPFAM" id="SSF51735">
    <property type="entry name" value="NAD(P)-binding Rossmann-fold domains"/>
    <property type="match status" value="1"/>
</dbReference>
<evidence type="ECO:0000256" key="3">
    <source>
        <dbReference type="RuleBase" id="RU003719"/>
    </source>
</evidence>